<evidence type="ECO:0000256" key="8">
    <source>
        <dbReference type="ARBA" id="ARBA00022989"/>
    </source>
</evidence>
<proteinExistence type="predicted"/>
<dbReference type="InterPro" id="IPR023298">
    <property type="entry name" value="ATPase_P-typ_TM_dom_sf"/>
</dbReference>
<dbReference type="GO" id="GO:0005886">
    <property type="term" value="C:plasma membrane"/>
    <property type="evidence" value="ECO:0007669"/>
    <property type="project" value="UniProtKB-SubCell"/>
</dbReference>
<keyword evidence="9 10" id="KW-0472">Membrane</keyword>
<evidence type="ECO:0000256" key="4">
    <source>
        <dbReference type="ARBA" id="ARBA00022723"/>
    </source>
</evidence>
<dbReference type="GO" id="GO:0016887">
    <property type="term" value="F:ATP hydrolysis activity"/>
    <property type="evidence" value="ECO:0007669"/>
    <property type="project" value="InterPro"/>
</dbReference>
<dbReference type="InterPro" id="IPR001757">
    <property type="entry name" value="P_typ_ATPase"/>
</dbReference>
<dbReference type="GO" id="GO:0098662">
    <property type="term" value="P:inorganic cation transmembrane transport"/>
    <property type="evidence" value="ECO:0007669"/>
    <property type="project" value="UniProtKB-ARBA"/>
</dbReference>
<feature type="domain" description="Cation-transporting P-type ATPase N-terminal" evidence="11">
    <location>
        <begin position="11"/>
        <end position="84"/>
    </location>
</feature>
<dbReference type="AlphaFoldDB" id="A0A0F8ZWB1"/>
<dbReference type="InterPro" id="IPR004014">
    <property type="entry name" value="ATPase_P-typ_cation-transptr_N"/>
</dbReference>
<keyword evidence="8 10" id="KW-1133">Transmembrane helix</keyword>
<dbReference type="NCBIfam" id="TIGR01494">
    <property type="entry name" value="ATPase_P-type"/>
    <property type="match status" value="1"/>
</dbReference>
<evidence type="ECO:0000256" key="5">
    <source>
        <dbReference type="ARBA" id="ARBA00022741"/>
    </source>
</evidence>
<dbReference type="GO" id="GO:0005524">
    <property type="term" value="F:ATP binding"/>
    <property type="evidence" value="ECO:0007669"/>
    <property type="project" value="UniProtKB-KW"/>
</dbReference>
<dbReference type="SUPFAM" id="SSF81653">
    <property type="entry name" value="Calcium ATPase, transduction domain A"/>
    <property type="match status" value="1"/>
</dbReference>
<dbReference type="SUPFAM" id="SSF81665">
    <property type="entry name" value="Calcium ATPase, transmembrane domain M"/>
    <property type="match status" value="1"/>
</dbReference>
<evidence type="ECO:0000256" key="2">
    <source>
        <dbReference type="ARBA" id="ARBA00022475"/>
    </source>
</evidence>
<keyword evidence="4" id="KW-0479">Metal-binding</keyword>
<name>A0A0F8ZWB1_9ZZZZ</name>
<evidence type="ECO:0000256" key="7">
    <source>
        <dbReference type="ARBA" id="ARBA00022967"/>
    </source>
</evidence>
<dbReference type="GO" id="GO:0015662">
    <property type="term" value="F:P-type ion transporter activity"/>
    <property type="evidence" value="ECO:0007669"/>
    <property type="project" value="UniProtKB-ARBA"/>
</dbReference>
<feature type="non-terminal residue" evidence="12">
    <location>
        <position position="236"/>
    </location>
</feature>
<dbReference type="SMART" id="SM00831">
    <property type="entry name" value="Cation_ATPase_N"/>
    <property type="match status" value="1"/>
</dbReference>
<organism evidence="12">
    <name type="scientific">marine sediment metagenome</name>
    <dbReference type="NCBI Taxonomy" id="412755"/>
    <lineage>
        <taxon>unclassified sequences</taxon>
        <taxon>metagenomes</taxon>
        <taxon>ecological metagenomes</taxon>
    </lineage>
</organism>
<keyword evidence="7" id="KW-1278">Translocase</keyword>
<sequence>MEPTGKNKEHDWHALAPKDVLDELGVSGSGLSGQEAARRLERYGPNKLEKEDRASPWKIFLDQFKNILIIILLIATVLSLLVGEAVDAIIIFAIVVFSAVLGFVQEYRAERALEALKKMLHATITVLRDGAEVDVDAALVVPGDVMLLEAGDKVPADGRVLESNYLKCDEAPLTGESLPVSKKVDPLERDLSMGDRVNMVYTGSVVTYGRARAVVTSTGMDTEFGKIAREVAAVET</sequence>
<keyword evidence="6" id="KW-0067">ATP-binding</keyword>
<evidence type="ECO:0000256" key="9">
    <source>
        <dbReference type="ARBA" id="ARBA00023136"/>
    </source>
</evidence>
<keyword evidence="2" id="KW-1003">Cell membrane</keyword>
<dbReference type="EMBL" id="LAZR01061116">
    <property type="protein sequence ID" value="KKK64236.1"/>
    <property type="molecule type" value="Genomic_DNA"/>
</dbReference>
<gene>
    <name evidence="12" type="ORF">LCGC14_2986250</name>
</gene>
<feature type="transmembrane region" description="Helical" evidence="10">
    <location>
        <begin position="88"/>
        <end position="109"/>
    </location>
</feature>
<dbReference type="FunFam" id="2.70.150.10:FF:000016">
    <property type="entry name" value="Calcium-transporting P-type ATPase putative"/>
    <property type="match status" value="1"/>
</dbReference>
<comment type="caution">
    <text evidence="12">The sequence shown here is derived from an EMBL/GenBank/DDBJ whole genome shotgun (WGS) entry which is preliminary data.</text>
</comment>
<dbReference type="GO" id="GO:0046873">
    <property type="term" value="F:metal ion transmembrane transporter activity"/>
    <property type="evidence" value="ECO:0007669"/>
    <property type="project" value="UniProtKB-ARBA"/>
</dbReference>
<dbReference type="Gene3D" id="1.20.1110.10">
    <property type="entry name" value="Calcium-transporting ATPase, transmembrane domain"/>
    <property type="match status" value="1"/>
</dbReference>
<accession>A0A0F8ZWB1</accession>
<dbReference type="Pfam" id="PF00122">
    <property type="entry name" value="E1-E2_ATPase"/>
    <property type="match status" value="1"/>
</dbReference>
<evidence type="ECO:0000259" key="11">
    <source>
        <dbReference type="SMART" id="SM00831"/>
    </source>
</evidence>
<dbReference type="PANTHER" id="PTHR42861">
    <property type="entry name" value="CALCIUM-TRANSPORTING ATPASE"/>
    <property type="match status" value="1"/>
</dbReference>
<evidence type="ECO:0000313" key="12">
    <source>
        <dbReference type="EMBL" id="KKK64236.1"/>
    </source>
</evidence>
<evidence type="ECO:0000256" key="3">
    <source>
        <dbReference type="ARBA" id="ARBA00022692"/>
    </source>
</evidence>
<comment type="subcellular location">
    <subcellularLocation>
        <location evidence="1">Cell membrane</location>
        <topology evidence="1">Multi-pass membrane protein</topology>
    </subcellularLocation>
</comment>
<feature type="transmembrane region" description="Helical" evidence="10">
    <location>
        <begin position="64"/>
        <end position="82"/>
    </location>
</feature>
<evidence type="ECO:0000256" key="6">
    <source>
        <dbReference type="ARBA" id="ARBA00022840"/>
    </source>
</evidence>
<keyword evidence="3 10" id="KW-0812">Transmembrane</keyword>
<evidence type="ECO:0000256" key="10">
    <source>
        <dbReference type="SAM" id="Phobius"/>
    </source>
</evidence>
<reference evidence="12" key="1">
    <citation type="journal article" date="2015" name="Nature">
        <title>Complex archaea that bridge the gap between prokaryotes and eukaryotes.</title>
        <authorList>
            <person name="Spang A."/>
            <person name="Saw J.H."/>
            <person name="Jorgensen S.L."/>
            <person name="Zaremba-Niedzwiedzka K."/>
            <person name="Martijn J."/>
            <person name="Lind A.E."/>
            <person name="van Eijk R."/>
            <person name="Schleper C."/>
            <person name="Guy L."/>
            <person name="Ettema T.J."/>
        </authorList>
    </citation>
    <scope>NUCLEOTIDE SEQUENCE</scope>
</reference>
<protein>
    <recommendedName>
        <fullName evidence="11">Cation-transporting P-type ATPase N-terminal domain-containing protein</fullName>
    </recommendedName>
</protein>
<dbReference type="Pfam" id="PF00690">
    <property type="entry name" value="Cation_ATPase_N"/>
    <property type="match status" value="1"/>
</dbReference>
<dbReference type="GO" id="GO:0019829">
    <property type="term" value="F:ATPase-coupled monoatomic cation transmembrane transporter activity"/>
    <property type="evidence" value="ECO:0007669"/>
    <property type="project" value="UniProtKB-ARBA"/>
</dbReference>
<keyword evidence="5" id="KW-0547">Nucleotide-binding</keyword>
<dbReference type="InterPro" id="IPR059000">
    <property type="entry name" value="ATPase_P-type_domA"/>
</dbReference>
<dbReference type="InterPro" id="IPR008250">
    <property type="entry name" value="ATPase_P-typ_transduc_dom_A_sf"/>
</dbReference>
<dbReference type="GO" id="GO:0046872">
    <property type="term" value="F:metal ion binding"/>
    <property type="evidence" value="ECO:0007669"/>
    <property type="project" value="UniProtKB-KW"/>
</dbReference>
<evidence type="ECO:0000256" key="1">
    <source>
        <dbReference type="ARBA" id="ARBA00004651"/>
    </source>
</evidence>
<dbReference type="Gene3D" id="2.70.150.10">
    <property type="entry name" value="Calcium-transporting ATPase, cytoplasmic transduction domain A"/>
    <property type="match status" value="1"/>
</dbReference>